<reference evidence="2" key="2">
    <citation type="journal article" date="2023" name="Plants (Basel)">
        <title>Annotation of the Turnera subulata (Passifloraceae) Draft Genome Reveals the S-Locus Evolved after the Divergence of Turneroideae from Passifloroideae in a Stepwise Manner.</title>
        <authorList>
            <person name="Henning P.M."/>
            <person name="Roalson E.H."/>
            <person name="Mir W."/>
            <person name="McCubbin A.G."/>
            <person name="Shore J.S."/>
        </authorList>
    </citation>
    <scope>NUCLEOTIDE SEQUENCE</scope>
    <source>
        <strain evidence="2">F60SS</strain>
    </source>
</reference>
<keyword evidence="3" id="KW-1185">Reference proteome</keyword>
<feature type="region of interest" description="Disordered" evidence="1">
    <location>
        <begin position="50"/>
        <end position="93"/>
    </location>
</feature>
<evidence type="ECO:0000313" key="3">
    <source>
        <dbReference type="Proteomes" id="UP001141552"/>
    </source>
</evidence>
<gene>
    <name evidence="2" type="ORF">Tsubulata_025544</name>
</gene>
<organism evidence="2 3">
    <name type="scientific">Turnera subulata</name>
    <dbReference type="NCBI Taxonomy" id="218843"/>
    <lineage>
        <taxon>Eukaryota</taxon>
        <taxon>Viridiplantae</taxon>
        <taxon>Streptophyta</taxon>
        <taxon>Embryophyta</taxon>
        <taxon>Tracheophyta</taxon>
        <taxon>Spermatophyta</taxon>
        <taxon>Magnoliopsida</taxon>
        <taxon>eudicotyledons</taxon>
        <taxon>Gunneridae</taxon>
        <taxon>Pentapetalae</taxon>
        <taxon>rosids</taxon>
        <taxon>fabids</taxon>
        <taxon>Malpighiales</taxon>
        <taxon>Passifloraceae</taxon>
        <taxon>Turnera</taxon>
    </lineage>
</organism>
<dbReference type="EMBL" id="JAKUCV010006545">
    <property type="protein sequence ID" value="KAJ4826929.1"/>
    <property type="molecule type" value="Genomic_DNA"/>
</dbReference>
<evidence type="ECO:0000256" key="1">
    <source>
        <dbReference type="SAM" id="MobiDB-lite"/>
    </source>
</evidence>
<dbReference type="PANTHER" id="PTHR34198:SF21">
    <property type="entry name" value="PROTEIN, PUTATIVE-RELATED"/>
    <property type="match status" value="1"/>
</dbReference>
<dbReference type="OrthoDB" id="1913905at2759"/>
<name>A0A9Q0FA58_9ROSI</name>
<dbReference type="PANTHER" id="PTHR34198">
    <property type="entry name" value="OS01G0175100 PROTEIN"/>
    <property type="match status" value="1"/>
</dbReference>
<dbReference type="Proteomes" id="UP001141552">
    <property type="component" value="Unassembled WGS sequence"/>
</dbReference>
<comment type="caution">
    <text evidence="2">The sequence shown here is derived from an EMBL/GenBank/DDBJ whole genome shotgun (WGS) entry which is preliminary data.</text>
</comment>
<dbReference type="AlphaFoldDB" id="A0A9Q0FA58"/>
<proteinExistence type="predicted"/>
<reference evidence="2" key="1">
    <citation type="submission" date="2022-02" db="EMBL/GenBank/DDBJ databases">
        <authorList>
            <person name="Henning P.M."/>
            <person name="McCubbin A.G."/>
            <person name="Shore J.S."/>
        </authorList>
    </citation>
    <scope>NUCLEOTIDE SEQUENCE</scope>
    <source>
        <strain evidence="2">F60SS</strain>
        <tissue evidence="2">Leaves</tissue>
    </source>
</reference>
<protein>
    <submittedName>
        <fullName evidence="2">Uncharacterized protein</fullName>
    </submittedName>
</protein>
<evidence type="ECO:0000313" key="2">
    <source>
        <dbReference type="EMBL" id="KAJ4826929.1"/>
    </source>
</evidence>
<feature type="compositionally biased region" description="Basic and acidic residues" evidence="1">
    <location>
        <begin position="60"/>
        <end position="78"/>
    </location>
</feature>
<accession>A0A9Q0FA58</accession>
<sequence>MASALVPVRPVTIRACAAAPGPQRPDAHSRNKKAASNWWSPLFGWSAEPDYIGSDEEGSPGERMKERRKSESDLDPRPVRSRLAPGGFTEEKARQLRMLTTDTFHDAMYHSAIASRLASDFKRRSDQ</sequence>